<evidence type="ECO:0000313" key="2">
    <source>
        <dbReference type="WBParaSite" id="HNAJ_0000051601-mRNA-1"/>
    </source>
</evidence>
<name>A0A0R3T0Z2_RODNA</name>
<protein>
    <submittedName>
        <fullName evidence="2">DNA-directed RNA polymerase</fullName>
    </submittedName>
</protein>
<sequence length="76" mass="8822">LQCMDRPMSFHTMKALIGKEFKTLEQRRNSGQWHSPFRGEIVDSGTLRHTRLSRPQGSTNSKLEQQRNSGQWHSPT</sequence>
<dbReference type="AlphaFoldDB" id="A0A0R3T0Z2"/>
<feature type="compositionally biased region" description="Polar residues" evidence="1">
    <location>
        <begin position="53"/>
        <end position="76"/>
    </location>
</feature>
<reference evidence="2" key="1">
    <citation type="submission" date="2017-02" db="UniProtKB">
        <authorList>
            <consortium name="WormBaseParasite"/>
        </authorList>
    </citation>
    <scope>IDENTIFICATION</scope>
</reference>
<evidence type="ECO:0000256" key="1">
    <source>
        <dbReference type="SAM" id="MobiDB-lite"/>
    </source>
</evidence>
<dbReference type="WBParaSite" id="HNAJ_0000051601-mRNA-1">
    <property type="protein sequence ID" value="HNAJ_0000051601-mRNA-1"/>
    <property type="gene ID" value="HNAJ_0000051601"/>
</dbReference>
<feature type="region of interest" description="Disordered" evidence="1">
    <location>
        <begin position="27"/>
        <end position="76"/>
    </location>
</feature>
<proteinExistence type="predicted"/>
<organism evidence="2">
    <name type="scientific">Rodentolepis nana</name>
    <name type="common">Dwarf tapeworm</name>
    <name type="synonym">Hymenolepis nana</name>
    <dbReference type="NCBI Taxonomy" id="102285"/>
    <lineage>
        <taxon>Eukaryota</taxon>
        <taxon>Metazoa</taxon>
        <taxon>Spiralia</taxon>
        <taxon>Lophotrochozoa</taxon>
        <taxon>Platyhelminthes</taxon>
        <taxon>Cestoda</taxon>
        <taxon>Eucestoda</taxon>
        <taxon>Cyclophyllidea</taxon>
        <taxon>Hymenolepididae</taxon>
        <taxon>Rodentolepis</taxon>
    </lineage>
</organism>
<accession>A0A0R3T0Z2</accession>